<dbReference type="OrthoDB" id="121932at2759"/>
<dbReference type="eggNOG" id="ENOG502S2PK">
    <property type="taxonomic scope" value="Eukaryota"/>
</dbReference>
<dbReference type="Proteomes" id="UP000002630">
    <property type="component" value="Linkage Group LG02"/>
</dbReference>
<proteinExistence type="predicted"/>
<accession>D7FM16</accession>
<dbReference type="AlphaFoldDB" id="D7FM16"/>
<evidence type="ECO:0000313" key="1">
    <source>
        <dbReference type="EMBL" id="CBJ29841.1"/>
    </source>
</evidence>
<dbReference type="STRING" id="2880.D7FM16"/>
<protein>
    <submittedName>
        <fullName evidence="1">Uncharacterized protein</fullName>
    </submittedName>
</protein>
<dbReference type="InterPro" id="IPR032072">
    <property type="entry name" value="DUF4807"/>
</dbReference>
<dbReference type="EMBL" id="FN648164">
    <property type="protein sequence ID" value="CBJ29841.1"/>
    <property type="molecule type" value="Genomic_DNA"/>
</dbReference>
<organism evidence="1 2">
    <name type="scientific">Ectocarpus siliculosus</name>
    <name type="common">Brown alga</name>
    <name type="synonym">Conferva siliculosa</name>
    <dbReference type="NCBI Taxonomy" id="2880"/>
    <lineage>
        <taxon>Eukaryota</taxon>
        <taxon>Sar</taxon>
        <taxon>Stramenopiles</taxon>
        <taxon>Ochrophyta</taxon>
        <taxon>PX clade</taxon>
        <taxon>Phaeophyceae</taxon>
        <taxon>Ectocarpales</taxon>
        <taxon>Ectocarpaceae</taxon>
        <taxon>Ectocarpus</taxon>
    </lineage>
</organism>
<keyword evidence="2" id="KW-1185">Reference proteome</keyword>
<gene>
    <name evidence="1" type="ORF">Esi_0163_0013</name>
</gene>
<name>D7FM16_ECTSI</name>
<dbReference type="Pfam" id="PF16065">
    <property type="entry name" value="DUF4807"/>
    <property type="match status" value="1"/>
</dbReference>
<dbReference type="EMBL" id="FN649727">
    <property type="protein sequence ID" value="CBJ29841.1"/>
    <property type="molecule type" value="Genomic_DNA"/>
</dbReference>
<dbReference type="InParanoid" id="D7FM16"/>
<sequence>MVPDIRWCLQLISQAKAFATLLNANAKLSTLGGGYFLTRQVGQAIRLALAQSEVATALGDLQLAGKCRVNVAYNCIWLGQYDEAQRIIHAQVAASRVIQDEELENIASIAGRFLKRSRRANHRLLQSQLDAASGGGSRGDEGAKSGVGQGWVRQRIDVRTDEWHRVRALPLYCSSGRATPVGL</sequence>
<evidence type="ECO:0000313" key="2">
    <source>
        <dbReference type="Proteomes" id="UP000002630"/>
    </source>
</evidence>
<reference evidence="1 2" key="1">
    <citation type="journal article" date="2010" name="Nature">
        <title>The Ectocarpus genome and the independent evolution of multicellularity in brown algae.</title>
        <authorList>
            <person name="Cock J.M."/>
            <person name="Sterck L."/>
            <person name="Rouze P."/>
            <person name="Scornet D."/>
            <person name="Allen A.E."/>
            <person name="Amoutzias G."/>
            <person name="Anthouard V."/>
            <person name="Artiguenave F."/>
            <person name="Aury J.M."/>
            <person name="Badger J.H."/>
            <person name="Beszteri B."/>
            <person name="Billiau K."/>
            <person name="Bonnet E."/>
            <person name="Bothwell J.H."/>
            <person name="Bowler C."/>
            <person name="Boyen C."/>
            <person name="Brownlee C."/>
            <person name="Carrano C.J."/>
            <person name="Charrier B."/>
            <person name="Cho G.Y."/>
            <person name="Coelho S.M."/>
            <person name="Collen J."/>
            <person name="Corre E."/>
            <person name="Da Silva C."/>
            <person name="Delage L."/>
            <person name="Delaroque N."/>
            <person name="Dittami S.M."/>
            <person name="Doulbeau S."/>
            <person name="Elias M."/>
            <person name="Farnham G."/>
            <person name="Gachon C.M."/>
            <person name="Gschloessl B."/>
            <person name="Heesch S."/>
            <person name="Jabbari K."/>
            <person name="Jubin C."/>
            <person name="Kawai H."/>
            <person name="Kimura K."/>
            <person name="Kloareg B."/>
            <person name="Kupper F.C."/>
            <person name="Lang D."/>
            <person name="Le Bail A."/>
            <person name="Leblanc C."/>
            <person name="Lerouge P."/>
            <person name="Lohr M."/>
            <person name="Lopez P.J."/>
            <person name="Martens C."/>
            <person name="Maumus F."/>
            <person name="Michel G."/>
            <person name="Miranda-Saavedra D."/>
            <person name="Morales J."/>
            <person name="Moreau H."/>
            <person name="Motomura T."/>
            <person name="Nagasato C."/>
            <person name="Napoli C.A."/>
            <person name="Nelson D.R."/>
            <person name="Nyvall-Collen P."/>
            <person name="Peters A.F."/>
            <person name="Pommier C."/>
            <person name="Potin P."/>
            <person name="Poulain J."/>
            <person name="Quesneville H."/>
            <person name="Read B."/>
            <person name="Rensing S.A."/>
            <person name="Ritter A."/>
            <person name="Rousvoal S."/>
            <person name="Samanta M."/>
            <person name="Samson G."/>
            <person name="Schroeder D.C."/>
            <person name="Segurens B."/>
            <person name="Strittmatter M."/>
            <person name="Tonon T."/>
            <person name="Tregear J.W."/>
            <person name="Valentin K."/>
            <person name="von Dassow P."/>
            <person name="Yamagishi T."/>
            <person name="Van de Peer Y."/>
            <person name="Wincker P."/>
        </authorList>
    </citation>
    <scope>NUCLEOTIDE SEQUENCE [LARGE SCALE GENOMIC DNA]</scope>
    <source>
        <strain evidence="2">Ec32 / CCAP1310/4</strain>
    </source>
</reference>